<dbReference type="CDD" id="cd01647">
    <property type="entry name" value="RT_LTR"/>
    <property type="match status" value="1"/>
</dbReference>
<accession>A0A371ES86</accession>
<dbReference type="Pfam" id="PF00078">
    <property type="entry name" value="RVT_1"/>
    <property type="match status" value="1"/>
</dbReference>
<dbReference type="Gene3D" id="3.30.70.270">
    <property type="match status" value="1"/>
</dbReference>
<dbReference type="PANTHER" id="PTHR24559">
    <property type="entry name" value="TRANSPOSON TY3-I GAG-POL POLYPROTEIN"/>
    <property type="match status" value="1"/>
</dbReference>
<sequence length="222" mass="25309">MVEKEVTKLLAVEIIYPTLDSQWVSPIQVVPPRFRTAGELHCLQKAKSSNPKDHFPLSFINQVLEKLIHIALVDQHKTTFTCLFGTFAYIRMSLRLCNAPSTFQRCMISILSDLLKDFMEVFMNDFRVYAESFDACLDNLSKVLRRCVESNLVSNFEKCHFMVTKGIVLGHLISSRGFYRRFNKDFSKIVVSLSKLLGAKEKTHVCAHPSSTKLRASARVDA</sequence>
<dbReference type="InterPro" id="IPR000477">
    <property type="entry name" value="RT_dom"/>
</dbReference>
<dbReference type="Proteomes" id="UP000257109">
    <property type="component" value="Unassembled WGS sequence"/>
</dbReference>
<gene>
    <name evidence="2" type="primary">pol</name>
    <name evidence="2" type="ORF">CR513_52110</name>
</gene>
<proteinExistence type="predicted"/>
<dbReference type="EMBL" id="QJKJ01012352">
    <property type="protein sequence ID" value="RDX68864.1"/>
    <property type="molecule type" value="Genomic_DNA"/>
</dbReference>
<dbReference type="InterPro" id="IPR043502">
    <property type="entry name" value="DNA/RNA_pol_sf"/>
</dbReference>
<evidence type="ECO:0000313" key="3">
    <source>
        <dbReference type="Proteomes" id="UP000257109"/>
    </source>
</evidence>
<dbReference type="PANTHER" id="PTHR24559:SF444">
    <property type="entry name" value="REVERSE TRANSCRIPTASE DOMAIN-CONTAINING PROTEIN"/>
    <property type="match status" value="1"/>
</dbReference>
<feature type="domain" description="Reverse transcriptase" evidence="1">
    <location>
        <begin position="84"/>
        <end position="171"/>
    </location>
</feature>
<keyword evidence="3" id="KW-1185">Reference proteome</keyword>
<name>A0A371ES86_MUCPR</name>
<organism evidence="2 3">
    <name type="scientific">Mucuna pruriens</name>
    <name type="common">Velvet bean</name>
    <name type="synonym">Dolichos pruriens</name>
    <dbReference type="NCBI Taxonomy" id="157652"/>
    <lineage>
        <taxon>Eukaryota</taxon>
        <taxon>Viridiplantae</taxon>
        <taxon>Streptophyta</taxon>
        <taxon>Embryophyta</taxon>
        <taxon>Tracheophyta</taxon>
        <taxon>Spermatophyta</taxon>
        <taxon>Magnoliopsida</taxon>
        <taxon>eudicotyledons</taxon>
        <taxon>Gunneridae</taxon>
        <taxon>Pentapetalae</taxon>
        <taxon>rosids</taxon>
        <taxon>fabids</taxon>
        <taxon>Fabales</taxon>
        <taxon>Fabaceae</taxon>
        <taxon>Papilionoideae</taxon>
        <taxon>50 kb inversion clade</taxon>
        <taxon>NPAAA clade</taxon>
        <taxon>indigoferoid/millettioid clade</taxon>
        <taxon>Phaseoleae</taxon>
        <taxon>Mucuna</taxon>
    </lineage>
</organism>
<evidence type="ECO:0000259" key="1">
    <source>
        <dbReference type="Pfam" id="PF00078"/>
    </source>
</evidence>
<dbReference type="InterPro" id="IPR053134">
    <property type="entry name" value="RNA-dir_DNA_polymerase"/>
</dbReference>
<dbReference type="STRING" id="157652.A0A371ES86"/>
<dbReference type="AlphaFoldDB" id="A0A371ES86"/>
<comment type="caution">
    <text evidence="2">The sequence shown here is derived from an EMBL/GenBank/DDBJ whole genome shotgun (WGS) entry which is preliminary data.</text>
</comment>
<dbReference type="InterPro" id="IPR043128">
    <property type="entry name" value="Rev_trsase/Diguanyl_cyclase"/>
</dbReference>
<reference evidence="2" key="1">
    <citation type="submission" date="2018-05" db="EMBL/GenBank/DDBJ databases">
        <title>Draft genome of Mucuna pruriens seed.</title>
        <authorList>
            <person name="Nnadi N.E."/>
            <person name="Vos R."/>
            <person name="Hasami M.H."/>
            <person name="Devisetty U.K."/>
            <person name="Aguiy J.C."/>
        </authorList>
    </citation>
    <scope>NUCLEOTIDE SEQUENCE [LARGE SCALE GENOMIC DNA]</scope>
    <source>
        <strain evidence="2">JCA_2017</strain>
    </source>
</reference>
<protein>
    <submittedName>
        <fullName evidence="2">Retrovirus-related Pol polyprotein from transposon opus</fullName>
    </submittedName>
</protein>
<evidence type="ECO:0000313" key="2">
    <source>
        <dbReference type="EMBL" id="RDX68864.1"/>
    </source>
</evidence>
<feature type="non-terminal residue" evidence="2">
    <location>
        <position position="1"/>
    </location>
</feature>
<dbReference type="SUPFAM" id="SSF56672">
    <property type="entry name" value="DNA/RNA polymerases"/>
    <property type="match status" value="1"/>
</dbReference>